<evidence type="ECO:0000313" key="1">
    <source>
        <dbReference type="EMBL" id="DAE26345.1"/>
    </source>
</evidence>
<sequence length="35" mass="3951">MRSISYDILIGVLVVSLSVRRNIDVDILSLRFGDD</sequence>
<dbReference type="EMBL" id="BK015815">
    <property type="protein sequence ID" value="DAE26345.1"/>
    <property type="molecule type" value="Genomic_DNA"/>
</dbReference>
<name>A0A8S5R5I9_9CAUD</name>
<proteinExistence type="predicted"/>
<accession>A0A8S5R5I9</accession>
<organism evidence="1">
    <name type="scientific">Myoviridae sp. ctgyr15</name>
    <dbReference type="NCBI Taxonomy" id="2827291"/>
    <lineage>
        <taxon>Viruses</taxon>
        <taxon>Duplodnaviria</taxon>
        <taxon>Heunggongvirae</taxon>
        <taxon>Uroviricota</taxon>
        <taxon>Caudoviricetes</taxon>
    </lineage>
</organism>
<reference evidence="1" key="1">
    <citation type="journal article" date="2021" name="Proc. Natl. Acad. Sci. U.S.A.">
        <title>A Catalog of Tens of Thousands of Viruses from Human Metagenomes Reveals Hidden Associations with Chronic Diseases.</title>
        <authorList>
            <person name="Tisza M.J."/>
            <person name="Buck C.B."/>
        </authorList>
    </citation>
    <scope>NUCLEOTIDE SEQUENCE</scope>
    <source>
        <strain evidence="1">Ctgyr15</strain>
    </source>
</reference>
<protein>
    <submittedName>
        <fullName evidence="1">Uncharacterized protein</fullName>
    </submittedName>
</protein>